<feature type="compositionally biased region" description="Polar residues" evidence="1">
    <location>
        <begin position="664"/>
        <end position="675"/>
    </location>
</feature>
<organism evidence="2">
    <name type="scientific">Toxoplasma gondii (strain ATCC 50861 / VEG)</name>
    <dbReference type="NCBI Taxonomy" id="432359"/>
    <lineage>
        <taxon>Eukaryota</taxon>
        <taxon>Sar</taxon>
        <taxon>Alveolata</taxon>
        <taxon>Apicomplexa</taxon>
        <taxon>Conoidasida</taxon>
        <taxon>Coccidia</taxon>
        <taxon>Eucoccidiorida</taxon>
        <taxon>Eimeriorina</taxon>
        <taxon>Sarcocystidae</taxon>
        <taxon>Toxoplasma</taxon>
    </lineage>
</organism>
<feature type="region of interest" description="Disordered" evidence="1">
    <location>
        <begin position="239"/>
        <end position="302"/>
    </location>
</feature>
<dbReference type="AlphaFoldDB" id="A0A0F7UMX7"/>
<dbReference type="EMBL" id="LN714489">
    <property type="protein sequence ID" value="CEL71439.1"/>
    <property type="molecule type" value="Genomic_DNA"/>
</dbReference>
<feature type="compositionally biased region" description="Basic and acidic residues" evidence="1">
    <location>
        <begin position="291"/>
        <end position="302"/>
    </location>
</feature>
<accession>A0A0F7UMX7</accession>
<sequence>MGVPTPAQVPQFPFSASPPAYPWPPGTVGAAPQQPMIPPNLALANAETAALVDLYQQQLAEITAEHSLLLEDQAKLAAFIEPYLDEDGRVIGEFDETLLLFKQGLDLRLLEYEEDCRRIQQTERRLQRHIDDICLRYDSMVMEAQGYAESRLLGQVKDLQRVIWILHSELDELRFQRDIFADETKRLRGICRFGHWIQDGYGVGEREDPIADITGAQDRKARHVGSFDSAQQGMVIWPRAHEGDKHGGRRGVERSPYIRRPAKSREVEADERGGQCAWQPPWQEARDSEEDEKHRRDSKKKESLSLFQGVLTKLLGAADEQVEKADKHGVSRVAGREAPGGERTGAIVFSRHRGEDGKRKSVLNGQRGKPGASALHQLPHRAGPPRVMAAKSEREDESRKIRRNDKRSESDEEEYERRRPSRRAPDLFRVDDKGREDRRREDRGREERKPEDRGREERKPEDRGREERKPEDRGREEIKSEDRGREDRKREDRGREDRREVKERRSTMQRGERLEDEEVRSRPDVLPRDRRALSRSAAATESKDTRRTNGMPAATARKRFSESRRVNGRAEMEYPRRVRSDGGVDLSEGETPRRFGGDAKRRDVLSRPAHSAHTSEGSWARKTERLGVEEDEEVDVAATFSDGEERTSPRRTDFASRLERIESTADTQADETSAAPSAAPSVRDEGETDFSDQVSLEDTGFRESETDASSPVRGSADAGRGIERRERVTPAPPPISPYYYEAGGAGGVRRFASRTVASPLVRSVAPSPQSSPRASLTRLESRTFLGTVESPRPGRRSPRGRHPSHSRANGRNRASRPGSGKTGTFARSLSRTLASPLASARSSTGIFGPRRMLSVASRGSWEGDGSVCSQDGRAFFDEEESDYHSRQRVSPLDISRMRR</sequence>
<feature type="compositionally biased region" description="Basic residues" evidence="1">
    <location>
        <begin position="793"/>
        <end position="814"/>
    </location>
</feature>
<reference evidence="2" key="1">
    <citation type="journal article" date="2015" name="PLoS ONE">
        <title>Comprehensive Evaluation of Toxoplasma gondii VEG and Neospora caninum LIV Genomes with Tachyzoite Stage Transcriptome and Proteome Defines Novel Transcript Features.</title>
        <authorList>
            <person name="Ramaprasad A."/>
            <person name="Mourier T."/>
            <person name="Naeem R."/>
            <person name="Malas T.B."/>
            <person name="Moussa E."/>
            <person name="Panigrahi A."/>
            <person name="Vermont S.J."/>
            <person name="Otto T.D."/>
            <person name="Wastling J."/>
            <person name="Pain A."/>
        </authorList>
    </citation>
    <scope>NUCLEOTIDE SEQUENCE</scope>
    <source>
        <strain evidence="2">VEG</strain>
    </source>
</reference>
<name>A0A0F7UMX7_TOXGV</name>
<feature type="compositionally biased region" description="Basic and acidic residues" evidence="1">
    <location>
        <begin position="590"/>
        <end position="605"/>
    </location>
</feature>
<evidence type="ECO:0000256" key="1">
    <source>
        <dbReference type="SAM" id="MobiDB-lite"/>
    </source>
</evidence>
<feature type="region of interest" description="Disordered" evidence="1">
    <location>
        <begin position="759"/>
        <end position="899"/>
    </location>
</feature>
<evidence type="ECO:0000313" key="2">
    <source>
        <dbReference type="EMBL" id="CEL71439.1"/>
    </source>
</evidence>
<feature type="compositionally biased region" description="Basic and acidic residues" evidence="1">
    <location>
        <begin position="263"/>
        <end position="273"/>
    </location>
</feature>
<gene>
    <name evidence="2" type="ORF">BN1205_014240</name>
</gene>
<protein>
    <submittedName>
        <fullName evidence="2">RNA-binding protein</fullName>
    </submittedName>
</protein>
<feature type="compositionally biased region" description="Basic and acidic residues" evidence="1">
    <location>
        <begin position="415"/>
        <end position="532"/>
    </location>
</feature>
<feature type="compositionally biased region" description="Basic and acidic residues" evidence="1">
    <location>
        <begin position="559"/>
        <end position="582"/>
    </location>
</feature>
<proteinExistence type="predicted"/>
<feature type="region of interest" description="Disordered" evidence="1">
    <location>
        <begin position="322"/>
        <end position="743"/>
    </location>
</feature>
<feature type="compositionally biased region" description="Basic and acidic residues" evidence="1">
    <location>
        <begin position="643"/>
        <end position="663"/>
    </location>
</feature>
<feature type="compositionally biased region" description="Basic and acidic residues" evidence="1">
    <location>
        <begin position="619"/>
        <end position="628"/>
    </location>
</feature>
<feature type="compositionally biased region" description="Basic and acidic residues" evidence="1">
    <location>
        <begin position="239"/>
        <end position="253"/>
    </location>
</feature>